<sequence>MTRYLVSFNDGAMDHIPAEEMPDVAKASHAVVQEAMDAGVWVYGAGLERQRATVVGTDGMVTDGPYPETKEVIGGFAVIEAATRQEAEAWAARIAASCRCAQEVREILPDPMQDEMFRRAGRNW</sequence>
<gene>
    <name evidence="3" type="ORF">ACTOB_003540</name>
</gene>
<dbReference type="InterPro" id="IPR011008">
    <property type="entry name" value="Dimeric_a/b-barrel"/>
</dbReference>
<dbReference type="Gene3D" id="3.30.70.1060">
    <property type="entry name" value="Dimeric alpha+beta barrel"/>
    <property type="match status" value="1"/>
</dbReference>
<dbReference type="RefSeq" id="WP_284921312.1">
    <property type="nucleotide sequence ID" value="NZ_CP126980.1"/>
</dbReference>
<proteinExistence type="inferred from homology"/>
<feature type="domain" description="YCII-related" evidence="2">
    <location>
        <begin position="31"/>
        <end position="107"/>
    </location>
</feature>
<dbReference type="EMBL" id="CP126980">
    <property type="protein sequence ID" value="WIM99873.1"/>
    <property type="molecule type" value="Genomic_DNA"/>
</dbReference>
<evidence type="ECO:0000259" key="2">
    <source>
        <dbReference type="Pfam" id="PF03795"/>
    </source>
</evidence>
<dbReference type="InterPro" id="IPR005545">
    <property type="entry name" value="YCII"/>
</dbReference>
<evidence type="ECO:0000313" key="3">
    <source>
        <dbReference type="EMBL" id="WIM99873.1"/>
    </source>
</evidence>
<keyword evidence="4" id="KW-1185">Reference proteome</keyword>
<dbReference type="PANTHER" id="PTHR35174">
    <property type="entry name" value="BLL7171 PROTEIN-RELATED"/>
    <property type="match status" value="1"/>
</dbReference>
<reference evidence="3 4" key="1">
    <citation type="submission" date="2023-06" db="EMBL/GenBank/DDBJ databases">
        <authorList>
            <person name="Yushchuk O."/>
            <person name="Binda E."/>
            <person name="Ruckert-Reed C."/>
            <person name="Fedorenko V."/>
            <person name="Kalinowski J."/>
            <person name="Marinelli F."/>
        </authorList>
    </citation>
    <scope>NUCLEOTIDE SEQUENCE [LARGE SCALE GENOMIC DNA]</scope>
    <source>
        <strain evidence="3 4">NRRL 3884</strain>
    </source>
</reference>
<accession>A0ABY8WS00</accession>
<evidence type="ECO:0000313" key="4">
    <source>
        <dbReference type="Proteomes" id="UP001240150"/>
    </source>
</evidence>
<dbReference type="Proteomes" id="UP001240150">
    <property type="component" value="Chromosome"/>
</dbReference>
<evidence type="ECO:0000256" key="1">
    <source>
        <dbReference type="ARBA" id="ARBA00007689"/>
    </source>
</evidence>
<protein>
    <submittedName>
        <fullName evidence="3">YciI family protein</fullName>
    </submittedName>
</protein>
<dbReference type="Pfam" id="PF03795">
    <property type="entry name" value="YCII"/>
    <property type="match status" value="1"/>
</dbReference>
<comment type="similarity">
    <text evidence="1">Belongs to the YciI family.</text>
</comment>
<name>A0ABY8WS00_9ACTN</name>
<dbReference type="SUPFAM" id="SSF54909">
    <property type="entry name" value="Dimeric alpha+beta barrel"/>
    <property type="match status" value="1"/>
</dbReference>
<organism evidence="3 4">
    <name type="scientific">Actinoplanes oblitus</name>
    <dbReference type="NCBI Taxonomy" id="3040509"/>
    <lineage>
        <taxon>Bacteria</taxon>
        <taxon>Bacillati</taxon>
        <taxon>Actinomycetota</taxon>
        <taxon>Actinomycetes</taxon>
        <taxon>Micromonosporales</taxon>
        <taxon>Micromonosporaceae</taxon>
        <taxon>Actinoplanes</taxon>
    </lineage>
</organism>